<keyword evidence="1" id="KW-1133">Transmembrane helix</keyword>
<evidence type="ECO:0000256" key="1">
    <source>
        <dbReference type="SAM" id="Phobius"/>
    </source>
</evidence>
<organism evidence="2 3">
    <name type="scientific">Leeia aquatica</name>
    <dbReference type="NCBI Taxonomy" id="2725557"/>
    <lineage>
        <taxon>Bacteria</taxon>
        <taxon>Pseudomonadati</taxon>
        <taxon>Pseudomonadota</taxon>
        <taxon>Betaproteobacteria</taxon>
        <taxon>Neisseriales</taxon>
        <taxon>Leeiaceae</taxon>
        <taxon>Leeia</taxon>
    </lineage>
</organism>
<proteinExistence type="predicted"/>
<dbReference type="EMBL" id="JABAIM010000001">
    <property type="protein sequence ID" value="NLR73828.1"/>
    <property type="molecule type" value="Genomic_DNA"/>
</dbReference>
<dbReference type="Proteomes" id="UP000587991">
    <property type="component" value="Unassembled WGS sequence"/>
</dbReference>
<comment type="caution">
    <text evidence="2">The sequence shown here is derived from an EMBL/GenBank/DDBJ whole genome shotgun (WGS) entry which is preliminary data.</text>
</comment>
<keyword evidence="3" id="KW-1185">Reference proteome</keyword>
<gene>
    <name evidence="2" type="ORF">HF682_01475</name>
</gene>
<accession>A0A847S9S9</accession>
<evidence type="ECO:0000313" key="3">
    <source>
        <dbReference type="Proteomes" id="UP000587991"/>
    </source>
</evidence>
<evidence type="ECO:0000313" key="2">
    <source>
        <dbReference type="EMBL" id="NLR73828.1"/>
    </source>
</evidence>
<dbReference type="RefSeq" id="WP_168875485.1">
    <property type="nucleotide sequence ID" value="NZ_JABAIM010000001.1"/>
</dbReference>
<name>A0A847S9S9_9NEIS</name>
<sequence>MLAESQIADNDIHRLYMACLTQRNRNPFTMRIIILIAWLYVVLLLAAGSGNLARAINVFLFLGVIPVGLMLWVSLRKVHQRQRALREAREQAAEADQAE</sequence>
<keyword evidence="1" id="KW-0812">Transmembrane</keyword>
<feature type="transmembrane region" description="Helical" evidence="1">
    <location>
        <begin position="32"/>
        <end position="49"/>
    </location>
</feature>
<keyword evidence="1" id="KW-0472">Membrane</keyword>
<feature type="transmembrane region" description="Helical" evidence="1">
    <location>
        <begin position="55"/>
        <end position="75"/>
    </location>
</feature>
<dbReference type="AlphaFoldDB" id="A0A847S9S9"/>
<reference evidence="2 3" key="1">
    <citation type="submission" date="2020-04" db="EMBL/GenBank/DDBJ databases">
        <title>Draft genome of Leeia sp. IMCC25680.</title>
        <authorList>
            <person name="Song J."/>
            <person name="Cho J.-C."/>
        </authorList>
    </citation>
    <scope>NUCLEOTIDE SEQUENCE [LARGE SCALE GENOMIC DNA]</scope>
    <source>
        <strain evidence="2 3">IMCC25680</strain>
    </source>
</reference>
<protein>
    <submittedName>
        <fullName evidence="2">Uncharacterized protein</fullName>
    </submittedName>
</protein>